<gene>
    <name evidence="3" type="ORF">SAMN06893096_10985</name>
</gene>
<name>A0A239HWJ4_9ACTN</name>
<accession>A0A239HWJ4</accession>
<dbReference type="AlphaFoldDB" id="A0A239HWJ4"/>
<dbReference type="PROSITE" id="PS50206">
    <property type="entry name" value="RHODANESE_3"/>
    <property type="match status" value="1"/>
</dbReference>
<dbReference type="Proteomes" id="UP000198373">
    <property type="component" value="Unassembled WGS sequence"/>
</dbReference>
<dbReference type="EMBL" id="FZOO01000009">
    <property type="protein sequence ID" value="SNS85760.1"/>
    <property type="molecule type" value="Genomic_DNA"/>
</dbReference>
<dbReference type="GO" id="GO:0004792">
    <property type="term" value="F:thiosulfate-cyanide sulfurtransferase activity"/>
    <property type="evidence" value="ECO:0007669"/>
    <property type="project" value="TreeGrafter"/>
</dbReference>
<organism evidence="3 4">
    <name type="scientific">Geodermatophilus pulveris</name>
    <dbReference type="NCBI Taxonomy" id="1564159"/>
    <lineage>
        <taxon>Bacteria</taxon>
        <taxon>Bacillati</taxon>
        <taxon>Actinomycetota</taxon>
        <taxon>Actinomycetes</taxon>
        <taxon>Geodermatophilales</taxon>
        <taxon>Geodermatophilaceae</taxon>
        <taxon>Geodermatophilus</taxon>
    </lineage>
</organism>
<protein>
    <submittedName>
        <fullName evidence="3">Rhodanese-related sulfurtransferase</fullName>
    </submittedName>
</protein>
<feature type="domain" description="Rhodanese" evidence="2">
    <location>
        <begin position="46"/>
        <end position="144"/>
    </location>
</feature>
<dbReference type="SMART" id="SM00450">
    <property type="entry name" value="RHOD"/>
    <property type="match status" value="1"/>
</dbReference>
<feature type="region of interest" description="Disordered" evidence="1">
    <location>
        <begin position="1"/>
        <end position="26"/>
    </location>
</feature>
<dbReference type="Gene3D" id="3.40.250.10">
    <property type="entry name" value="Rhodanese-like domain"/>
    <property type="match status" value="1"/>
</dbReference>
<dbReference type="PANTHER" id="PTHR44086:SF10">
    <property type="entry name" value="THIOSULFATE SULFURTRANSFERASE_RHODANESE-LIKE DOMAIN-CONTAINING PROTEIN 3"/>
    <property type="match status" value="1"/>
</dbReference>
<dbReference type="RefSeq" id="WP_089306797.1">
    <property type="nucleotide sequence ID" value="NZ_FZOO01000009.1"/>
</dbReference>
<sequence>MSGDGTTSDGTTSDGPVSRPRPVDEVLEEARGRLHRLEPAEAAARVAAGALLVDTRPVAQRQADGEVPGALVVERNVLEWRLDPASDARLPQATDHDVEVVVLCNEGYASSLAADSLRALGLHRATDVVGGYQAWAAAGLPTTRDGT</sequence>
<dbReference type="InterPro" id="IPR036873">
    <property type="entry name" value="Rhodanese-like_dom_sf"/>
</dbReference>
<keyword evidence="3" id="KW-0808">Transferase</keyword>
<proteinExistence type="predicted"/>
<evidence type="ECO:0000313" key="3">
    <source>
        <dbReference type="EMBL" id="SNS85760.1"/>
    </source>
</evidence>
<evidence type="ECO:0000256" key="1">
    <source>
        <dbReference type="SAM" id="MobiDB-lite"/>
    </source>
</evidence>
<evidence type="ECO:0000313" key="4">
    <source>
        <dbReference type="Proteomes" id="UP000198373"/>
    </source>
</evidence>
<dbReference type="InterPro" id="IPR001763">
    <property type="entry name" value="Rhodanese-like_dom"/>
</dbReference>
<feature type="compositionally biased region" description="Low complexity" evidence="1">
    <location>
        <begin position="1"/>
        <end position="15"/>
    </location>
</feature>
<dbReference type="OrthoDB" id="4828183at2"/>
<keyword evidence="4" id="KW-1185">Reference proteome</keyword>
<dbReference type="SUPFAM" id="SSF52821">
    <property type="entry name" value="Rhodanese/Cell cycle control phosphatase"/>
    <property type="match status" value="1"/>
</dbReference>
<evidence type="ECO:0000259" key="2">
    <source>
        <dbReference type="PROSITE" id="PS50206"/>
    </source>
</evidence>
<dbReference type="PANTHER" id="PTHR44086">
    <property type="entry name" value="THIOSULFATE SULFURTRANSFERASE RDL2, MITOCHONDRIAL-RELATED"/>
    <property type="match status" value="1"/>
</dbReference>
<reference evidence="4" key="1">
    <citation type="submission" date="2017-06" db="EMBL/GenBank/DDBJ databases">
        <authorList>
            <person name="Varghese N."/>
            <person name="Submissions S."/>
        </authorList>
    </citation>
    <scope>NUCLEOTIDE SEQUENCE [LARGE SCALE GENOMIC DNA]</scope>
    <source>
        <strain evidence="4">DSM 46839</strain>
    </source>
</reference>
<dbReference type="Pfam" id="PF00581">
    <property type="entry name" value="Rhodanese"/>
    <property type="match status" value="1"/>
</dbReference>